<accession>A0ABW1C5H3</accession>
<dbReference type="InterPro" id="IPR004401">
    <property type="entry name" value="YbaB/EbfC"/>
</dbReference>
<keyword evidence="2" id="KW-1185">Reference proteome</keyword>
<organism evidence="1 2">
    <name type="scientific">Nonomuraea harbinensis</name>
    <dbReference type="NCBI Taxonomy" id="1286938"/>
    <lineage>
        <taxon>Bacteria</taxon>
        <taxon>Bacillati</taxon>
        <taxon>Actinomycetota</taxon>
        <taxon>Actinomycetes</taxon>
        <taxon>Streptosporangiales</taxon>
        <taxon>Streptosporangiaceae</taxon>
        <taxon>Nonomuraea</taxon>
    </lineage>
</organism>
<gene>
    <name evidence="1" type="ORF">ACFPUY_33640</name>
</gene>
<name>A0ABW1C5H3_9ACTN</name>
<evidence type="ECO:0000313" key="2">
    <source>
        <dbReference type="Proteomes" id="UP001596096"/>
    </source>
</evidence>
<comment type="caution">
    <text evidence="1">The sequence shown here is derived from an EMBL/GenBank/DDBJ whole genome shotgun (WGS) entry which is preliminary data.</text>
</comment>
<dbReference type="Pfam" id="PF02575">
    <property type="entry name" value="YbaB_DNA_bd"/>
    <property type="match status" value="1"/>
</dbReference>
<sequence>MSWPSDPSEDTHYLDQVVERTQAAVRDLRRAERLIAEVEGAGEAAQGMIRARAGGHGAMRGLHIDPRALRLDPRTLGAEVTKAIQQAQEAAAERTEEIVAEATARVGVLPEPLDETFVRHRVESAARDLYSGGL</sequence>
<evidence type="ECO:0000313" key="1">
    <source>
        <dbReference type="EMBL" id="MFC5820068.1"/>
    </source>
</evidence>
<dbReference type="RefSeq" id="WP_219552271.1">
    <property type="nucleotide sequence ID" value="NZ_JAHKRN010000088.1"/>
</dbReference>
<dbReference type="Proteomes" id="UP001596096">
    <property type="component" value="Unassembled WGS sequence"/>
</dbReference>
<dbReference type="EMBL" id="JBHSNW010000023">
    <property type="protein sequence ID" value="MFC5820068.1"/>
    <property type="molecule type" value="Genomic_DNA"/>
</dbReference>
<protein>
    <submittedName>
        <fullName evidence="1">YbaB/EbfC family nucleoid-associated protein</fullName>
    </submittedName>
</protein>
<proteinExistence type="predicted"/>
<reference evidence="2" key="1">
    <citation type="journal article" date="2019" name="Int. J. Syst. Evol. Microbiol.">
        <title>The Global Catalogue of Microorganisms (GCM) 10K type strain sequencing project: providing services to taxonomists for standard genome sequencing and annotation.</title>
        <authorList>
            <consortium name="The Broad Institute Genomics Platform"/>
            <consortium name="The Broad Institute Genome Sequencing Center for Infectious Disease"/>
            <person name="Wu L."/>
            <person name="Ma J."/>
        </authorList>
    </citation>
    <scope>NUCLEOTIDE SEQUENCE [LARGE SCALE GENOMIC DNA]</scope>
    <source>
        <strain evidence="2">CGMCC 4.7106</strain>
    </source>
</reference>